<gene>
    <name evidence="2" type="ORF">JOD01_002055</name>
</gene>
<keyword evidence="3" id="KW-1185">Reference proteome</keyword>
<dbReference type="NCBIfam" id="NF041644">
    <property type="entry name" value="CBO0543_fam"/>
    <property type="match status" value="1"/>
</dbReference>
<proteinExistence type="predicted"/>
<dbReference type="AlphaFoldDB" id="A0A938Y1U6"/>
<keyword evidence="1" id="KW-0472">Membrane</keyword>
<accession>A0A938Y1U6</accession>
<dbReference type="EMBL" id="JAFBEB010000006">
    <property type="protein sequence ID" value="MBM7590451.1"/>
    <property type="molecule type" value="Genomic_DNA"/>
</dbReference>
<feature type="transmembrane region" description="Helical" evidence="1">
    <location>
        <begin position="99"/>
        <end position="118"/>
    </location>
</feature>
<feature type="transmembrane region" description="Helical" evidence="1">
    <location>
        <begin position="161"/>
        <end position="185"/>
    </location>
</feature>
<feature type="transmembrane region" description="Helical" evidence="1">
    <location>
        <begin position="130"/>
        <end position="155"/>
    </location>
</feature>
<dbReference type="RefSeq" id="WP_204518202.1">
    <property type="nucleotide sequence ID" value="NZ_BAABIN010000002.1"/>
</dbReference>
<evidence type="ECO:0000256" key="1">
    <source>
        <dbReference type="SAM" id="Phobius"/>
    </source>
</evidence>
<sequence>MMTASQTEALNQIHTLQERLTDTWLSYWFRYSHMGTWQYWTYVAMLIVPLLVLLLLLDRKKAFHFGFFGTNIHIWFSYLDNMGAAQSLWAYPYHIIPSQPGSFSLDASLVPVVFMLMYQWTVNQQKNYYIYSIGVCVFFAFVLKPVFVVVGLFQLLNGTNYFHLFVVYVIVALVSKWITTAFLYFQKGQATLHRARFNIPRIQYKKQRAD</sequence>
<dbReference type="Proteomes" id="UP000717624">
    <property type="component" value="Unassembled WGS sequence"/>
</dbReference>
<feature type="transmembrane region" description="Helical" evidence="1">
    <location>
        <begin position="62"/>
        <end position="79"/>
    </location>
</feature>
<feature type="transmembrane region" description="Helical" evidence="1">
    <location>
        <begin position="39"/>
        <end position="57"/>
    </location>
</feature>
<dbReference type="InterPro" id="IPR048147">
    <property type="entry name" value="CBO0543-like"/>
</dbReference>
<protein>
    <submittedName>
        <fullName evidence="2">Uncharacterized protein</fullName>
    </submittedName>
</protein>
<comment type="caution">
    <text evidence="2">The sequence shown here is derived from an EMBL/GenBank/DDBJ whole genome shotgun (WGS) entry which is preliminary data.</text>
</comment>
<evidence type="ECO:0000313" key="2">
    <source>
        <dbReference type="EMBL" id="MBM7590451.1"/>
    </source>
</evidence>
<keyword evidence="1" id="KW-0812">Transmembrane</keyword>
<keyword evidence="1" id="KW-1133">Transmembrane helix</keyword>
<evidence type="ECO:0000313" key="3">
    <source>
        <dbReference type="Proteomes" id="UP000717624"/>
    </source>
</evidence>
<name>A0A938Y1U6_9BACL</name>
<reference evidence="2" key="1">
    <citation type="submission" date="2021-01" db="EMBL/GenBank/DDBJ databases">
        <title>Genomic Encyclopedia of Type Strains, Phase IV (KMG-IV): sequencing the most valuable type-strain genomes for metagenomic binning, comparative biology and taxonomic classification.</title>
        <authorList>
            <person name="Goeker M."/>
        </authorList>
    </citation>
    <scope>NUCLEOTIDE SEQUENCE</scope>
    <source>
        <strain evidence="2">DSM 25523</strain>
    </source>
</reference>
<organism evidence="2 3">
    <name type="scientific">Brevibacillus fulvus</name>
    <dbReference type="NCBI Taxonomy" id="1125967"/>
    <lineage>
        <taxon>Bacteria</taxon>
        <taxon>Bacillati</taxon>
        <taxon>Bacillota</taxon>
        <taxon>Bacilli</taxon>
        <taxon>Bacillales</taxon>
        <taxon>Paenibacillaceae</taxon>
        <taxon>Brevibacillus</taxon>
    </lineage>
</organism>